<reference evidence="2" key="1">
    <citation type="submission" date="2023-03" db="EMBL/GenBank/DDBJ databases">
        <title>Chitinimonas shenzhenensis gen. nov., sp. nov., a novel member of family Burkholderiaceae isolated from activated sludge collected in Shen Zhen, China.</title>
        <authorList>
            <person name="Wang X."/>
        </authorList>
    </citation>
    <scope>NUCLEOTIDE SEQUENCE</scope>
    <source>
        <strain evidence="2">DQS-5</strain>
    </source>
</reference>
<dbReference type="Proteomes" id="UP001172778">
    <property type="component" value="Unassembled WGS sequence"/>
</dbReference>
<accession>A0ABT7DZB4</accession>
<dbReference type="PIRSF" id="PIRSF028101">
    <property type="entry name" value="UCP028101"/>
    <property type="match status" value="1"/>
</dbReference>
<proteinExistence type="predicted"/>
<dbReference type="SUPFAM" id="SSF63829">
    <property type="entry name" value="Calcium-dependent phosphotriesterase"/>
    <property type="match status" value="1"/>
</dbReference>
<dbReference type="EMBL" id="JARRAF010000018">
    <property type="protein sequence ID" value="MDK2125339.1"/>
    <property type="molecule type" value="Genomic_DNA"/>
</dbReference>
<dbReference type="InterPro" id="IPR006311">
    <property type="entry name" value="TAT_signal"/>
</dbReference>
<evidence type="ECO:0000313" key="3">
    <source>
        <dbReference type="Proteomes" id="UP001172778"/>
    </source>
</evidence>
<dbReference type="Pfam" id="PF07433">
    <property type="entry name" value="DUF1513"/>
    <property type="match status" value="1"/>
</dbReference>
<feature type="signal peptide" evidence="1">
    <location>
        <begin position="1"/>
        <end position="20"/>
    </location>
</feature>
<dbReference type="PROSITE" id="PS51318">
    <property type="entry name" value="TAT"/>
    <property type="match status" value="1"/>
</dbReference>
<evidence type="ECO:0000313" key="2">
    <source>
        <dbReference type="EMBL" id="MDK2125339.1"/>
    </source>
</evidence>
<comment type="caution">
    <text evidence="2">The sequence shown here is derived from an EMBL/GenBank/DDBJ whole genome shotgun (WGS) entry which is preliminary data.</text>
</comment>
<keyword evidence="3" id="KW-1185">Reference proteome</keyword>
<organism evidence="2 3">
    <name type="scientific">Parachitinimonas caeni</name>
    <dbReference type="NCBI Taxonomy" id="3031301"/>
    <lineage>
        <taxon>Bacteria</taxon>
        <taxon>Pseudomonadati</taxon>
        <taxon>Pseudomonadota</taxon>
        <taxon>Betaproteobacteria</taxon>
        <taxon>Neisseriales</taxon>
        <taxon>Chitinibacteraceae</taxon>
        <taxon>Parachitinimonas</taxon>
    </lineage>
</organism>
<evidence type="ECO:0000256" key="1">
    <source>
        <dbReference type="SAM" id="SignalP"/>
    </source>
</evidence>
<protein>
    <submittedName>
        <fullName evidence="2">DUF1513 domain-containing protein</fullName>
    </submittedName>
</protein>
<dbReference type="InterPro" id="IPR015943">
    <property type="entry name" value="WD40/YVTN_repeat-like_dom_sf"/>
</dbReference>
<keyword evidence="1" id="KW-0732">Signal</keyword>
<feature type="chain" id="PRO_5046627003" evidence="1">
    <location>
        <begin position="21"/>
        <end position="352"/>
    </location>
</feature>
<gene>
    <name evidence="2" type="ORF">PZA18_14880</name>
</gene>
<dbReference type="RefSeq" id="WP_284101649.1">
    <property type="nucleotide sequence ID" value="NZ_JARRAF010000018.1"/>
</dbReference>
<name>A0ABT7DZB4_9NEIS</name>
<dbReference type="Gene3D" id="2.130.10.10">
    <property type="entry name" value="YVTN repeat-like/Quinoprotein amine dehydrogenase"/>
    <property type="match status" value="1"/>
</dbReference>
<sequence>MLNRRHLLYALASAPLLASAAGRLAPKPGTLLAAWEQGGDYFAGDALHPERGIRLPARGHGLLVDRRRPGTAIVMARRPGDWLLRIDWQRGRLLQQMDASLDRYFFGHGCFSADGHSLFTSECDVATSQGVIARRDPRTLKVLAEFPSGGIGPHEILMLADGSLLVANGGIATLPETGRRKLNLDTMQPSLVRLDAGSGKVLAEYTLDDSKLSIRHLAQSADGTVGVALQDESGPTPAKPLLALLRDGQLQLAPTSPALAVRMAGYAASVAALGDCFAISCPKGGVVAIWRSTGEWVGQYELAGAAGLVAVDGHWQASSEAGVLARLAPAATLMEQHVARGIRWDNHLVWAD</sequence>
<dbReference type="InterPro" id="IPR008311">
    <property type="entry name" value="UCP028101"/>
</dbReference>